<gene>
    <name evidence="2" type="ORF">LSAT_V11C400177060</name>
</gene>
<dbReference type="EMBL" id="NBSK02000004">
    <property type="protein sequence ID" value="KAJ0211816.1"/>
    <property type="molecule type" value="Genomic_DNA"/>
</dbReference>
<organism evidence="2 3">
    <name type="scientific">Lactuca sativa</name>
    <name type="common">Garden lettuce</name>
    <dbReference type="NCBI Taxonomy" id="4236"/>
    <lineage>
        <taxon>Eukaryota</taxon>
        <taxon>Viridiplantae</taxon>
        <taxon>Streptophyta</taxon>
        <taxon>Embryophyta</taxon>
        <taxon>Tracheophyta</taxon>
        <taxon>Spermatophyta</taxon>
        <taxon>Magnoliopsida</taxon>
        <taxon>eudicotyledons</taxon>
        <taxon>Gunneridae</taxon>
        <taxon>Pentapetalae</taxon>
        <taxon>asterids</taxon>
        <taxon>campanulids</taxon>
        <taxon>Asterales</taxon>
        <taxon>Asteraceae</taxon>
        <taxon>Cichorioideae</taxon>
        <taxon>Cichorieae</taxon>
        <taxon>Lactucinae</taxon>
        <taxon>Lactuca</taxon>
    </lineage>
</organism>
<evidence type="ECO:0000313" key="3">
    <source>
        <dbReference type="Proteomes" id="UP000235145"/>
    </source>
</evidence>
<protein>
    <submittedName>
        <fullName evidence="2">Uncharacterized protein</fullName>
    </submittedName>
</protein>
<keyword evidence="3" id="KW-1185">Reference proteome</keyword>
<comment type="caution">
    <text evidence="2">The sequence shown here is derived from an EMBL/GenBank/DDBJ whole genome shotgun (WGS) entry which is preliminary data.</text>
</comment>
<dbReference type="PANTHER" id="PTHR13384:SF19">
    <property type="entry name" value="G PATCH DOMAIN-CONTAINING PROTEIN 1"/>
    <property type="match status" value="1"/>
</dbReference>
<feature type="region of interest" description="Disordered" evidence="1">
    <location>
        <begin position="73"/>
        <end position="102"/>
    </location>
</feature>
<evidence type="ECO:0000313" key="2">
    <source>
        <dbReference type="EMBL" id="KAJ0211816.1"/>
    </source>
</evidence>
<dbReference type="AlphaFoldDB" id="A0A9R1VSL8"/>
<evidence type="ECO:0000256" key="1">
    <source>
        <dbReference type="SAM" id="MobiDB-lite"/>
    </source>
</evidence>
<dbReference type="Proteomes" id="UP000235145">
    <property type="component" value="Unassembled WGS sequence"/>
</dbReference>
<sequence length="120" mass="13128">MQSQGKKMLLKEARKAFLALSEDAKAPVAGPTQVEAEDDMASAAELSTDGVSQLHKSTPVYVLNPKQDMHGLGYDPFKGAPEFRENKRSHLPGNKESGHQRKMASSLSKVCFHVHSFSFA</sequence>
<accession>A0A9R1VSL8</accession>
<name>A0A9R1VSL8_LACSA</name>
<dbReference type="PANTHER" id="PTHR13384">
    <property type="entry name" value="G PATCH DOMAIN-CONTAINING PROTEIN 1"/>
    <property type="match status" value="1"/>
</dbReference>
<proteinExistence type="predicted"/>
<feature type="region of interest" description="Disordered" evidence="1">
    <location>
        <begin position="27"/>
        <end position="49"/>
    </location>
</feature>
<reference evidence="2 3" key="1">
    <citation type="journal article" date="2017" name="Nat. Commun.">
        <title>Genome assembly with in vitro proximity ligation data and whole-genome triplication in lettuce.</title>
        <authorList>
            <person name="Reyes-Chin-Wo S."/>
            <person name="Wang Z."/>
            <person name="Yang X."/>
            <person name="Kozik A."/>
            <person name="Arikit S."/>
            <person name="Song C."/>
            <person name="Xia L."/>
            <person name="Froenicke L."/>
            <person name="Lavelle D.O."/>
            <person name="Truco M.J."/>
            <person name="Xia R."/>
            <person name="Zhu S."/>
            <person name="Xu C."/>
            <person name="Xu H."/>
            <person name="Xu X."/>
            <person name="Cox K."/>
            <person name="Korf I."/>
            <person name="Meyers B.C."/>
            <person name="Michelmore R.W."/>
        </authorList>
    </citation>
    <scope>NUCLEOTIDE SEQUENCE [LARGE SCALE GENOMIC DNA]</scope>
    <source>
        <strain evidence="3">cv. Salinas</strain>
        <tissue evidence="2">Seedlings</tissue>
    </source>
</reference>